<dbReference type="Pfam" id="PF10049">
    <property type="entry name" value="DUF2283"/>
    <property type="match status" value="1"/>
</dbReference>
<gene>
    <name evidence="1" type="ORF">GZ085_13950</name>
</gene>
<dbReference type="PANTHER" id="PTHR37029">
    <property type="entry name" value="SSR1768 PROTEIN"/>
    <property type="match status" value="1"/>
</dbReference>
<comment type="caution">
    <text evidence="1">The sequence shown here is derived from an EMBL/GenBank/DDBJ whole genome shotgun (WGS) entry which is preliminary data.</text>
</comment>
<organism evidence="1 2">
    <name type="scientific">Sulfuriferula multivorans</name>
    <dbReference type="NCBI Taxonomy" id="1559896"/>
    <lineage>
        <taxon>Bacteria</taxon>
        <taxon>Pseudomonadati</taxon>
        <taxon>Pseudomonadota</taxon>
        <taxon>Betaproteobacteria</taxon>
        <taxon>Nitrosomonadales</taxon>
        <taxon>Sulfuricellaceae</taxon>
        <taxon>Sulfuriferula</taxon>
    </lineage>
</organism>
<protein>
    <submittedName>
        <fullName evidence="1">DUF2283 domain-containing protein</fullName>
    </submittedName>
</protein>
<name>A0A7C9TAX0_9PROT</name>
<evidence type="ECO:0000313" key="2">
    <source>
        <dbReference type="Proteomes" id="UP000483432"/>
    </source>
</evidence>
<evidence type="ECO:0000313" key="1">
    <source>
        <dbReference type="EMBL" id="NDP49460.1"/>
    </source>
</evidence>
<dbReference type="Proteomes" id="UP000483432">
    <property type="component" value="Unassembled WGS sequence"/>
</dbReference>
<accession>A0A7C9TAX0</accession>
<sequence length="79" mass="8489">MNIAYFKDMDSLYVEISPESPAHTWEAHAGIVLNMSADGRVVGIEIEKASQATNLDILKVGGFPGLVEIIDTNTSGTTH</sequence>
<dbReference type="InterPro" id="IPR019270">
    <property type="entry name" value="DUF2283"/>
</dbReference>
<reference evidence="1 2" key="1">
    <citation type="submission" date="2019-09" db="EMBL/GenBank/DDBJ databases">
        <title>H2 Metabolism Revealed by Metagenomic Analysis in Subglacial Sediment of East Antarctica.</title>
        <authorList>
            <person name="Yang Z."/>
            <person name="Zhang Y."/>
            <person name="Lv Y."/>
            <person name="Yan W."/>
            <person name="Xiao X."/>
            <person name="Sun B."/>
            <person name="Ma H."/>
        </authorList>
    </citation>
    <scope>NUCLEOTIDE SEQUENCE [LARGE SCALE GENOMIC DNA]</scope>
    <source>
        <strain evidence="1">Bin2_2</strain>
    </source>
</reference>
<dbReference type="EMBL" id="JAAFGW010000279">
    <property type="protein sequence ID" value="NDP49460.1"/>
    <property type="molecule type" value="Genomic_DNA"/>
</dbReference>
<dbReference type="PANTHER" id="PTHR37029:SF1">
    <property type="entry name" value="SSR1768 PROTEIN"/>
    <property type="match status" value="1"/>
</dbReference>
<dbReference type="AlphaFoldDB" id="A0A7C9TAX0"/>
<proteinExistence type="predicted"/>